<dbReference type="AlphaFoldDB" id="A0A2H1W152"/>
<dbReference type="EMBL" id="ODYU01005690">
    <property type="protein sequence ID" value="SOQ46798.1"/>
    <property type="molecule type" value="Genomic_DNA"/>
</dbReference>
<name>A0A2H1W152_SPOFR</name>
<protein>
    <submittedName>
        <fullName evidence="1">SFRICE_034676</fullName>
    </submittedName>
</protein>
<sequence length="184" mass="20755">MIVHQLPQSQTTDTANKETLIIEDLIKYELGIGSPDGKPSPSPMDIRNTRGVTNCVGLLNKARFLDMRCLQDYKENAQYKKKTLPHSRTFSCGVSAFAKVEVRIYTTPRSETTICGSYKELLRAGMVMVTQPPHQPCSQLRKDMRSDAADRGYWTNLLLTVGCYLPETLLHEKLGEDCERQKDG</sequence>
<proteinExistence type="predicted"/>
<accession>A0A2H1W152</accession>
<gene>
    <name evidence="1" type="ORF">SFRICE_034676</name>
</gene>
<reference evidence="1" key="1">
    <citation type="submission" date="2016-07" db="EMBL/GenBank/DDBJ databases">
        <authorList>
            <person name="Bretaudeau A."/>
        </authorList>
    </citation>
    <scope>NUCLEOTIDE SEQUENCE</scope>
    <source>
        <strain evidence="1">Rice</strain>
        <tissue evidence="1">Whole body</tissue>
    </source>
</reference>
<evidence type="ECO:0000313" key="1">
    <source>
        <dbReference type="EMBL" id="SOQ46798.1"/>
    </source>
</evidence>
<organism evidence="1">
    <name type="scientific">Spodoptera frugiperda</name>
    <name type="common">Fall armyworm</name>
    <dbReference type="NCBI Taxonomy" id="7108"/>
    <lineage>
        <taxon>Eukaryota</taxon>
        <taxon>Metazoa</taxon>
        <taxon>Ecdysozoa</taxon>
        <taxon>Arthropoda</taxon>
        <taxon>Hexapoda</taxon>
        <taxon>Insecta</taxon>
        <taxon>Pterygota</taxon>
        <taxon>Neoptera</taxon>
        <taxon>Endopterygota</taxon>
        <taxon>Lepidoptera</taxon>
        <taxon>Glossata</taxon>
        <taxon>Ditrysia</taxon>
        <taxon>Noctuoidea</taxon>
        <taxon>Noctuidae</taxon>
        <taxon>Amphipyrinae</taxon>
        <taxon>Spodoptera</taxon>
    </lineage>
</organism>